<evidence type="ECO:0000256" key="8">
    <source>
        <dbReference type="ARBA" id="ARBA00022741"/>
    </source>
</evidence>
<dbReference type="EMBL" id="BSYI01000006">
    <property type="protein sequence ID" value="GMG81802.1"/>
    <property type="molecule type" value="Genomic_DNA"/>
</dbReference>
<evidence type="ECO:0000256" key="1">
    <source>
        <dbReference type="ARBA" id="ARBA00002274"/>
    </source>
</evidence>
<evidence type="ECO:0000313" key="14">
    <source>
        <dbReference type="EMBL" id="GMG81802.1"/>
    </source>
</evidence>
<name>A0ABQ6LJF7_9RHOB</name>
<comment type="similarity">
    <text evidence="13">Belongs to the LpxK family.</text>
</comment>
<dbReference type="PANTHER" id="PTHR42724">
    <property type="entry name" value="TETRAACYLDISACCHARIDE 4'-KINASE"/>
    <property type="match status" value="1"/>
</dbReference>
<keyword evidence="9 13" id="KW-0418">Kinase</keyword>
<evidence type="ECO:0000256" key="5">
    <source>
        <dbReference type="ARBA" id="ARBA00022516"/>
    </source>
</evidence>
<keyword evidence="10 13" id="KW-0067">ATP-binding</keyword>
<protein>
    <recommendedName>
        <fullName evidence="4 13">Tetraacyldisaccharide 4'-kinase</fullName>
        <ecNumber evidence="3 13">2.7.1.130</ecNumber>
    </recommendedName>
    <alternativeName>
        <fullName evidence="12 13">Lipid A 4'-kinase</fullName>
    </alternativeName>
</protein>
<dbReference type="Proteomes" id="UP001239909">
    <property type="component" value="Unassembled WGS sequence"/>
</dbReference>
<dbReference type="InterPro" id="IPR003758">
    <property type="entry name" value="LpxK"/>
</dbReference>
<evidence type="ECO:0000256" key="12">
    <source>
        <dbReference type="ARBA" id="ARBA00029757"/>
    </source>
</evidence>
<evidence type="ECO:0000256" key="4">
    <source>
        <dbReference type="ARBA" id="ARBA00016436"/>
    </source>
</evidence>
<dbReference type="NCBIfam" id="TIGR00682">
    <property type="entry name" value="lpxK"/>
    <property type="match status" value="1"/>
</dbReference>
<organism evidence="14 15">
    <name type="scientific">Paralimibaculum aggregatum</name>
    <dbReference type="NCBI Taxonomy" id="3036245"/>
    <lineage>
        <taxon>Bacteria</taxon>
        <taxon>Pseudomonadati</taxon>
        <taxon>Pseudomonadota</taxon>
        <taxon>Alphaproteobacteria</taxon>
        <taxon>Rhodobacterales</taxon>
        <taxon>Paracoccaceae</taxon>
        <taxon>Paralimibaculum</taxon>
    </lineage>
</organism>
<evidence type="ECO:0000256" key="3">
    <source>
        <dbReference type="ARBA" id="ARBA00012071"/>
    </source>
</evidence>
<evidence type="ECO:0000313" key="15">
    <source>
        <dbReference type="Proteomes" id="UP001239909"/>
    </source>
</evidence>
<gene>
    <name evidence="13 14" type="primary">lpxK</name>
    <name evidence="14" type="ORF">LNKW23_10150</name>
</gene>
<comment type="caution">
    <text evidence="14">The sequence shown here is derived from an EMBL/GenBank/DDBJ whole genome shotgun (WGS) entry which is preliminary data.</text>
</comment>
<dbReference type="RefSeq" id="WP_285670523.1">
    <property type="nucleotide sequence ID" value="NZ_BSYI01000006.1"/>
</dbReference>
<dbReference type="PANTHER" id="PTHR42724:SF1">
    <property type="entry name" value="TETRAACYLDISACCHARIDE 4'-KINASE, MITOCHONDRIAL-RELATED"/>
    <property type="match status" value="1"/>
</dbReference>
<reference evidence="14 15" key="1">
    <citation type="submission" date="2023-04" db="EMBL/GenBank/DDBJ databases">
        <title>Marinoamorphus aggregata gen. nov., sp. Nov., isolate from tissue of brittle star Ophioplocus japonicus.</title>
        <authorList>
            <person name="Kawano K."/>
            <person name="Sawayama S."/>
            <person name="Nakagawa S."/>
        </authorList>
    </citation>
    <scope>NUCLEOTIDE SEQUENCE [LARGE SCALE GENOMIC DNA]</scope>
    <source>
        <strain evidence="14 15">NKW23</strain>
    </source>
</reference>
<dbReference type="InterPro" id="IPR027417">
    <property type="entry name" value="P-loop_NTPase"/>
</dbReference>
<keyword evidence="5 13" id="KW-0444">Lipid biosynthesis</keyword>
<dbReference type="SUPFAM" id="SSF52540">
    <property type="entry name" value="P-loop containing nucleoside triphosphate hydrolases"/>
    <property type="match status" value="1"/>
</dbReference>
<sequence>MRAPGFWSAPRRAPGLAARLLAPASLLWRLGGWLRALRTRPGRAPVPVICIGNLTAGGAGKTPLVLALAARLAAAGHAPAIVSRGHGGRLRGPHRVDPRADSAADVGDEPLLLAETAPTWIARDRGAGAAAAAASGAGLVLLDDGAQNPSLAKDLTILAVDAGAGFGNGRVIPAGPLREPLETGLARAGLAVLIGPPGARAAARAAWPELAGLPLAEAELRPPHTGLDLGGMPVVAFAGIGRPAKFFETLAGLGAELRETHGFPDHHAYPEAVLRRLLRAARGQGAMLVTTEKDAVRLPERWRREVMALPVRLEPLDWAPLDAALAAVLPAPAGDRPGA</sequence>
<dbReference type="Pfam" id="PF02606">
    <property type="entry name" value="LpxK"/>
    <property type="match status" value="1"/>
</dbReference>
<comment type="function">
    <text evidence="1 13">Transfers the gamma-phosphate of ATP to the 4'-position of a tetraacyldisaccharide 1-phosphate intermediate (termed DS-1-P) to form tetraacyldisaccharide 1,4'-bis-phosphate (lipid IVA).</text>
</comment>
<evidence type="ECO:0000256" key="7">
    <source>
        <dbReference type="ARBA" id="ARBA00022679"/>
    </source>
</evidence>
<comment type="pathway">
    <text evidence="2 13">Glycolipid biosynthesis; lipid IV(A) biosynthesis; lipid IV(A) from (3R)-3-hydroxytetradecanoyl-[acyl-carrier-protein] and UDP-N-acetyl-alpha-D-glucosamine: step 6/6.</text>
</comment>
<evidence type="ECO:0000256" key="10">
    <source>
        <dbReference type="ARBA" id="ARBA00022840"/>
    </source>
</evidence>
<keyword evidence="8 13" id="KW-0547">Nucleotide-binding</keyword>
<keyword evidence="11 13" id="KW-0443">Lipid metabolism</keyword>
<dbReference type="HAMAP" id="MF_00409">
    <property type="entry name" value="LpxK"/>
    <property type="match status" value="1"/>
</dbReference>
<proteinExistence type="inferred from homology"/>
<comment type="catalytic activity">
    <reaction evidence="13">
        <text>a lipid A disaccharide + ATP = a lipid IVA + ADP + H(+)</text>
        <dbReference type="Rhea" id="RHEA:67840"/>
        <dbReference type="ChEBI" id="CHEBI:15378"/>
        <dbReference type="ChEBI" id="CHEBI:30616"/>
        <dbReference type="ChEBI" id="CHEBI:176343"/>
        <dbReference type="ChEBI" id="CHEBI:176425"/>
        <dbReference type="ChEBI" id="CHEBI:456216"/>
        <dbReference type="EC" id="2.7.1.130"/>
    </reaction>
</comment>
<accession>A0ABQ6LJF7</accession>
<evidence type="ECO:0000256" key="2">
    <source>
        <dbReference type="ARBA" id="ARBA00004870"/>
    </source>
</evidence>
<keyword evidence="6 13" id="KW-0441">Lipid A biosynthesis</keyword>
<evidence type="ECO:0000256" key="11">
    <source>
        <dbReference type="ARBA" id="ARBA00023098"/>
    </source>
</evidence>
<dbReference type="EC" id="2.7.1.130" evidence="3 13"/>
<evidence type="ECO:0000256" key="6">
    <source>
        <dbReference type="ARBA" id="ARBA00022556"/>
    </source>
</evidence>
<evidence type="ECO:0000256" key="9">
    <source>
        <dbReference type="ARBA" id="ARBA00022777"/>
    </source>
</evidence>
<feature type="binding site" evidence="13">
    <location>
        <begin position="55"/>
        <end position="62"/>
    </location>
    <ligand>
        <name>ATP</name>
        <dbReference type="ChEBI" id="CHEBI:30616"/>
    </ligand>
</feature>
<keyword evidence="7 13" id="KW-0808">Transferase</keyword>
<keyword evidence="15" id="KW-1185">Reference proteome</keyword>
<evidence type="ECO:0000256" key="13">
    <source>
        <dbReference type="HAMAP-Rule" id="MF_00409"/>
    </source>
</evidence>